<dbReference type="EC" id="1.6.99.-" evidence="5"/>
<proteinExistence type="inferred from homology"/>
<dbReference type="Pfam" id="PF02525">
    <property type="entry name" value="Flavodoxin_2"/>
    <property type="match status" value="1"/>
</dbReference>
<dbReference type="EMBL" id="NFEZ01000004">
    <property type="protein sequence ID" value="PLT43804.1"/>
    <property type="molecule type" value="Genomic_DNA"/>
</dbReference>
<reference evidence="5 6" key="1">
    <citation type="submission" date="2017-05" db="EMBL/GenBank/DDBJ databases">
        <title>Functional genome analysis of Paenibacillus pasadenensis strain R16: insights on endophytic life style and antifungal activity.</title>
        <authorList>
            <person name="Passera A."/>
            <person name="Marcolungo L."/>
            <person name="Casati P."/>
            <person name="Brasca M."/>
            <person name="Quaglino F."/>
            <person name="Delledonne M."/>
        </authorList>
    </citation>
    <scope>NUCLEOTIDE SEQUENCE [LARGE SCALE GENOMIC DNA]</scope>
    <source>
        <strain evidence="5 6">R16</strain>
    </source>
</reference>
<evidence type="ECO:0000313" key="5">
    <source>
        <dbReference type="EMBL" id="PLT43804.1"/>
    </source>
</evidence>
<dbReference type="PANTHER" id="PTHR10204">
    <property type="entry name" value="NAD P H OXIDOREDUCTASE-RELATED"/>
    <property type="match status" value="1"/>
</dbReference>
<organism evidence="5 6">
    <name type="scientific">Paenibacillus pasadenensis</name>
    <dbReference type="NCBI Taxonomy" id="217090"/>
    <lineage>
        <taxon>Bacteria</taxon>
        <taxon>Bacillati</taxon>
        <taxon>Bacillota</taxon>
        <taxon>Bacilli</taxon>
        <taxon>Bacillales</taxon>
        <taxon>Paenibacillaceae</taxon>
        <taxon>Paenibacillus</taxon>
    </lineage>
</organism>
<evidence type="ECO:0000256" key="2">
    <source>
        <dbReference type="ARBA" id="ARBA00023002"/>
    </source>
</evidence>
<dbReference type="GO" id="GO:0005829">
    <property type="term" value="C:cytosol"/>
    <property type="evidence" value="ECO:0007669"/>
    <property type="project" value="TreeGrafter"/>
</dbReference>
<dbReference type="InterPro" id="IPR029039">
    <property type="entry name" value="Flavoprotein-like_sf"/>
</dbReference>
<dbReference type="InterPro" id="IPR051545">
    <property type="entry name" value="NAD(P)H_dehydrogenase_qn"/>
</dbReference>
<gene>
    <name evidence="5" type="ORF">B8V81_2235</name>
</gene>
<evidence type="ECO:0000256" key="3">
    <source>
        <dbReference type="SAM" id="MobiDB-lite"/>
    </source>
</evidence>
<protein>
    <submittedName>
        <fullName evidence="5">NAD(P)H oxidoreductase YRKL, putative NADPH-quinone reductase, Flavodoxin 2</fullName>
        <ecNumber evidence="5">1.6.99.-</ecNumber>
    </submittedName>
</protein>
<feature type="domain" description="Flavodoxin-like fold" evidence="4">
    <location>
        <begin position="3"/>
        <end position="144"/>
    </location>
</feature>
<dbReference type="PANTHER" id="PTHR10204:SF34">
    <property type="entry name" value="NAD(P)H DEHYDROGENASE [QUINONE] 1 ISOFORM 1"/>
    <property type="match status" value="1"/>
</dbReference>
<comment type="similarity">
    <text evidence="1">Belongs to the NAD(P)H dehydrogenase (quinone) family.</text>
</comment>
<evidence type="ECO:0000256" key="1">
    <source>
        <dbReference type="ARBA" id="ARBA00006252"/>
    </source>
</evidence>
<sequence>MPLRSGFDPVLREEDEPDWSNGSKKYSAEAEAEMERMRRHDALAYIFPIWWYGLPAMLKGYIDRVWNYGFAYGDSKLPHQRVLWIGLAAATQEQLRKRGFDEMLGHQLNVGLAHYSGIAESRLEILYDTLSSDQAYMEKLLDDAHELGVHYDQWHAEHAARFKVGTEI</sequence>
<dbReference type="AlphaFoldDB" id="A0A2N5N0E6"/>
<dbReference type="InterPro" id="IPR003680">
    <property type="entry name" value="Flavodoxin_fold"/>
</dbReference>
<comment type="caution">
    <text evidence="5">The sequence shown here is derived from an EMBL/GenBank/DDBJ whole genome shotgun (WGS) entry which is preliminary data.</text>
</comment>
<dbReference type="RefSeq" id="WP_280522974.1">
    <property type="nucleotide sequence ID" value="NZ_NFEZ01000004.1"/>
</dbReference>
<dbReference type="Gene3D" id="3.40.50.360">
    <property type="match status" value="1"/>
</dbReference>
<feature type="region of interest" description="Disordered" evidence="3">
    <location>
        <begin position="1"/>
        <end position="24"/>
    </location>
</feature>
<keyword evidence="6" id="KW-1185">Reference proteome</keyword>
<evidence type="ECO:0000313" key="6">
    <source>
        <dbReference type="Proteomes" id="UP000234789"/>
    </source>
</evidence>
<dbReference type="GO" id="GO:0003955">
    <property type="term" value="F:NAD(P)H dehydrogenase (quinone) activity"/>
    <property type="evidence" value="ECO:0007669"/>
    <property type="project" value="TreeGrafter"/>
</dbReference>
<keyword evidence="2 5" id="KW-0560">Oxidoreductase</keyword>
<evidence type="ECO:0000259" key="4">
    <source>
        <dbReference type="Pfam" id="PF02525"/>
    </source>
</evidence>
<name>A0A2N5N0E6_9BACL</name>
<dbReference type="SUPFAM" id="SSF52218">
    <property type="entry name" value="Flavoproteins"/>
    <property type="match status" value="1"/>
</dbReference>
<accession>A0A2N5N0E6</accession>
<dbReference type="Proteomes" id="UP000234789">
    <property type="component" value="Unassembled WGS sequence"/>
</dbReference>
<dbReference type="NCBIfam" id="NF007280">
    <property type="entry name" value="PRK09739.1"/>
    <property type="match status" value="1"/>
</dbReference>